<gene>
    <name evidence="2" type="ORF">MsAg5_16330</name>
</gene>
<dbReference type="EMBL" id="JAWDKD010000021">
    <property type="protein sequence ID" value="MDV0447721.1"/>
    <property type="molecule type" value="Genomic_DNA"/>
</dbReference>
<evidence type="ECO:0000313" key="3">
    <source>
        <dbReference type="Proteomes" id="UP001271789"/>
    </source>
</evidence>
<dbReference type="InterPro" id="IPR037181">
    <property type="entry name" value="SUFU_N"/>
</dbReference>
<dbReference type="Pfam" id="PF05076">
    <property type="entry name" value="SUFU"/>
    <property type="match status" value="1"/>
</dbReference>
<proteinExistence type="predicted"/>
<protein>
    <recommendedName>
        <fullName evidence="1">Suppressor of fused-like domain-containing protein</fullName>
    </recommendedName>
</protein>
<dbReference type="AlphaFoldDB" id="A0AAE4MKP1"/>
<reference evidence="2" key="1">
    <citation type="submission" date="2023-06" db="EMBL/GenBank/DDBJ databases">
        <title>Genome sequence of Methanosarcinaceae archaeon Ag5.</title>
        <authorList>
            <person name="Protasov E."/>
            <person name="Platt K."/>
            <person name="Poehlein A."/>
            <person name="Daniel R."/>
            <person name="Brune A."/>
        </authorList>
    </citation>
    <scope>NUCLEOTIDE SEQUENCE</scope>
    <source>
        <strain evidence="2">Ag5</strain>
    </source>
</reference>
<dbReference type="InterPro" id="IPR020941">
    <property type="entry name" value="SUFU-like_domain"/>
</dbReference>
<dbReference type="SUPFAM" id="SSF103359">
    <property type="entry name" value="Suppressor of Fused, N-terminal domain"/>
    <property type="match status" value="1"/>
</dbReference>
<evidence type="ECO:0000313" key="2">
    <source>
        <dbReference type="EMBL" id="MDV0447721.1"/>
    </source>
</evidence>
<sequence>MNAEETSAQNADQIVLDHLARFYDEKDIELIEKTTEDLIHVYAVKANKERPYHLLITAGMSDIPMEVPPGFEEFQFAEMMMLLPEYWPLSETDLEEEVNNWPIQVLQTIAELPVPDRTWVSWGHTVSNTDAPFSNFVLFESSLLVYSITTSEEFVKIELPEKTVHIYSAIPLYPEELEFKIKYGADNLLDKFNRYQTPEILDCDRENVCNPKHLRF</sequence>
<feature type="domain" description="Suppressor of fused-like" evidence="1">
    <location>
        <begin position="38"/>
        <end position="206"/>
    </location>
</feature>
<accession>A0AAE4MKP1</accession>
<comment type="caution">
    <text evidence="2">The sequence shown here is derived from an EMBL/GenBank/DDBJ whole genome shotgun (WGS) entry which is preliminary data.</text>
</comment>
<dbReference type="Proteomes" id="UP001271789">
    <property type="component" value="Unassembled WGS sequence"/>
</dbReference>
<evidence type="ECO:0000259" key="1">
    <source>
        <dbReference type="Pfam" id="PF05076"/>
    </source>
</evidence>
<keyword evidence="3" id="KW-1185">Reference proteome</keyword>
<name>A0AAE4MKP1_9EURY</name>
<organism evidence="2 3">
    <name type="scientific">Methanolapillus africanus</name>
    <dbReference type="NCBI Taxonomy" id="3028297"/>
    <lineage>
        <taxon>Archaea</taxon>
        <taxon>Methanobacteriati</taxon>
        <taxon>Methanobacteriota</taxon>
        <taxon>Stenosarchaea group</taxon>
        <taxon>Methanomicrobia</taxon>
        <taxon>Methanosarcinales</taxon>
        <taxon>Methanosarcinaceae</taxon>
        <taxon>Methanolapillus</taxon>
    </lineage>
</organism>